<proteinExistence type="predicted"/>
<feature type="transmembrane region" description="Helical" evidence="6">
    <location>
        <begin position="267"/>
        <end position="289"/>
    </location>
</feature>
<name>A0ABR7MUY5_9FIRM</name>
<keyword evidence="3 6" id="KW-0812">Transmembrane</keyword>
<dbReference type="InterPro" id="IPR051327">
    <property type="entry name" value="MATE_MepA_subfamily"/>
</dbReference>
<evidence type="ECO:0000256" key="3">
    <source>
        <dbReference type="ARBA" id="ARBA00022692"/>
    </source>
</evidence>
<evidence type="ECO:0000313" key="7">
    <source>
        <dbReference type="EMBL" id="MBC8557612.1"/>
    </source>
</evidence>
<reference evidence="7 8" key="1">
    <citation type="submission" date="2020-08" db="EMBL/GenBank/DDBJ databases">
        <title>Genome public.</title>
        <authorList>
            <person name="Liu C."/>
            <person name="Sun Q."/>
        </authorList>
    </citation>
    <scope>NUCLEOTIDE SEQUENCE [LARGE SCALE GENOMIC DNA]</scope>
    <source>
        <strain evidence="7 8">BX3</strain>
    </source>
</reference>
<keyword evidence="8" id="KW-1185">Reference proteome</keyword>
<accession>A0ABR7MUY5</accession>
<evidence type="ECO:0000256" key="6">
    <source>
        <dbReference type="SAM" id="Phobius"/>
    </source>
</evidence>
<keyword evidence="4 6" id="KW-1133">Transmembrane helix</keyword>
<keyword evidence="5 6" id="KW-0472">Membrane</keyword>
<organism evidence="7 8">
    <name type="scientific">Jutongia hominis</name>
    <dbReference type="NCBI Taxonomy" id="2763664"/>
    <lineage>
        <taxon>Bacteria</taxon>
        <taxon>Bacillati</taxon>
        <taxon>Bacillota</taxon>
        <taxon>Clostridia</taxon>
        <taxon>Lachnospirales</taxon>
        <taxon>Lachnospiraceae</taxon>
        <taxon>Jutongia</taxon>
    </lineage>
</organism>
<evidence type="ECO:0000256" key="4">
    <source>
        <dbReference type="ARBA" id="ARBA00022989"/>
    </source>
</evidence>
<dbReference type="InterPro" id="IPR002528">
    <property type="entry name" value="MATE_fam"/>
</dbReference>
<feature type="transmembrane region" description="Helical" evidence="6">
    <location>
        <begin position="12"/>
        <end position="32"/>
    </location>
</feature>
<gene>
    <name evidence="7" type="ORF">H8700_07805</name>
</gene>
<feature type="transmembrane region" description="Helical" evidence="6">
    <location>
        <begin position="82"/>
        <end position="103"/>
    </location>
</feature>
<keyword evidence="2" id="KW-1003">Cell membrane</keyword>
<dbReference type="Proteomes" id="UP000637513">
    <property type="component" value="Unassembled WGS sequence"/>
</dbReference>
<feature type="transmembrane region" description="Helical" evidence="6">
    <location>
        <begin position="377"/>
        <end position="398"/>
    </location>
</feature>
<dbReference type="PANTHER" id="PTHR43823:SF3">
    <property type="entry name" value="MULTIDRUG EXPORT PROTEIN MEPA"/>
    <property type="match status" value="1"/>
</dbReference>
<feature type="transmembrane region" description="Helical" evidence="6">
    <location>
        <begin position="44"/>
        <end position="70"/>
    </location>
</feature>
<dbReference type="EMBL" id="JACRSW010000030">
    <property type="protein sequence ID" value="MBC8557612.1"/>
    <property type="molecule type" value="Genomic_DNA"/>
</dbReference>
<feature type="transmembrane region" description="Helical" evidence="6">
    <location>
        <begin position="343"/>
        <end position="365"/>
    </location>
</feature>
<feature type="transmembrane region" description="Helical" evidence="6">
    <location>
        <begin position="310"/>
        <end position="331"/>
    </location>
</feature>
<feature type="transmembrane region" description="Helical" evidence="6">
    <location>
        <begin position="128"/>
        <end position="146"/>
    </location>
</feature>
<feature type="transmembrane region" description="Helical" evidence="6">
    <location>
        <begin position="404"/>
        <end position="423"/>
    </location>
</feature>
<sequence length="437" mass="46574">MNKLLIKNCVPAIIALTLTGLYSVIDGLFIGNAQGDNGLAAINIAWPVTALITAAGTGMGTGGSILYASFCGKKKQKAADSVLLQTQILFLITGIALLLVLGICKDGLLSLFGAKGIIFRLAEQYTKVILLGSLFQVVGAGVIPLLRSIGMAVSAMVVTIIGMIINMTANAIFLFVFHMGIRGTACGTVLAQSVVCVAGLFLIAKKTGVWIRCAMVWQQSVYRIGRILSMGVASFGVAMSATIVLIFTNRQCLRYGGTKAVAVYAVISYLVFPVQSLLQGVGEGALPLMSFAYGKGDQKELRCIKRGAKFLLAGLSILVFVAAAFSIPVIGTWFGMSKTGCQLFVHGMKISALAFCMMGFVKFHIAEQSAIQNVKETFLLTYGESLLLAPGLLFLLPIKLGLDGIWWSLPGTAAGMLLFYYLLQKGNQAKEMRNDCE</sequence>
<protein>
    <submittedName>
        <fullName evidence="7">Polysaccharide biosynthesis C-terminal domain-containing protein</fullName>
    </submittedName>
</protein>
<comment type="subcellular location">
    <subcellularLocation>
        <location evidence="1">Cell membrane</location>
        <topology evidence="1">Multi-pass membrane protein</topology>
    </subcellularLocation>
</comment>
<feature type="transmembrane region" description="Helical" evidence="6">
    <location>
        <begin position="153"/>
        <end position="175"/>
    </location>
</feature>
<evidence type="ECO:0000256" key="2">
    <source>
        <dbReference type="ARBA" id="ARBA00022475"/>
    </source>
</evidence>
<dbReference type="PANTHER" id="PTHR43823">
    <property type="entry name" value="SPORULATION PROTEIN YKVU"/>
    <property type="match status" value="1"/>
</dbReference>
<evidence type="ECO:0000313" key="8">
    <source>
        <dbReference type="Proteomes" id="UP000637513"/>
    </source>
</evidence>
<feature type="transmembrane region" description="Helical" evidence="6">
    <location>
        <begin position="181"/>
        <end position="203"/>
    </location>
</feature>
<feature type="transmembrane region" description="Helical" evidence="6">
    <location>
        <begin position="224"/>
        <end position="247"/>
    </location>
</feature>
<dbReference type="Pfam" id="PF01554">
    <property type="entry name" value="MatE"/>
    <property type="match status" value="2"/>
</dbReference>
<comment type="caution">
    <text evidence="7">The sequence shown here is derived from an EMBL/GenBank/DDBJ whole genome shotgun (WGS) entry which is preliminary data.</text>
</comment>
<evidence type="ECO:0000256" key="5">
    <source>
        <dbReference type="ARBA" id="ARBA00023136"/>
    </source>
</evidence>
<dbReference type="RefSeq" id="WP_249304906.1">
    <property type="nucleotide sequence ID" value="NZ_JACRSW010000030.1"/>
</dbReference>
<evidence type="ECO:0000256" key="1">
    <source>
        <dbReference type="ARBA" id="ARBA00004651"/>
    </source>
</evidence>